<keyword evidence="12" id="KW-0648">Protein biosynthesis</keyword>
<keyword evidence="12" id="KW-0251">Elongation factor</keyword>
<dbReference type="PANTHER" id="PTHR20934:SF0">
    <property type="entry name" value="TRANSCRIPTION ELONGATION FACTOR 1 HOMOLOG"/>
    <property type="match status" value="1"/>
</dbReference>
<keyword evidence="9 10" id="KW-0539">Nucleus</keyword>
<name>A0A5J4X3N8_9EUKA</name>
<feature type="compositionally biased region" description="Acidic residues" evidence="11">
    <location>
        <begin position="110"/>
        <end position="119"/>
    </location>
</feature>
<evidence type="ECO:0000256" key="4">
    <source>
        <dbReference type="ARBA" id="ARBA00022723"/>
    </source>
</evidence>
<evidence type="ECO:0000256" key="9">
    <source>
        <dbReference type="ARBA" id="ARBA00023242"/>
    </source>
</evidence>
<keyword evidence="7 10" id="KW-0805">Transcription regulation</keyword>
<evidence type="ECO:0000256" key="10">
    <source>
        <dbReference type="RuleBase" id="RU364033"/>
    </source>
</evidence>
<dbReference type="EMBL" id="SNRW01000366">
    <property type="protein sequence ID" value="KAA6401593.1"/>
    <property type="molecule type" value="Genomic_DNA"/>
</dbReference>
<dbReference type="GO" id="GO:0000993">
    <property type="term" value="F:RNA polymerase II complex binding"/>
    <property type="evidence" value="ECO:0007669"/>
    <property type="project" value="TreeGrafter"/>
</dbReference>
<dbReference type="InterPro" id="IPR038567">
    <property type="entry name" value="T_Elf1_sf"/>
</dbReference>
<reference evidence="12 13" key="1">
    <citation type="submission" date="2019-03" db="EMBL/GenBank/DDBJ databases">
        <title>Single cell metagenomics reveals metabolic interactions within the superorganism composed of flagellate Streblomastix strix and complex community of Bacteroidetes bacteria on its surface.</title>
        <authorList>
            <person name="Treitli S.C."/>
            <person name="Kolisko M."/>
            <person name="Husnik F."/>
            <person name="Keeling P."/>
            <person name="Hampl V."/>
        </authorList>
    </citation>
    <scope>NUCLEOTIDE SEQUENCE [LARGE SCALE GENOMIC DNA]</scope>
    <source>
        <strain evidence="12">ST1C</strain>
    </source>
</reference>
<evidence type="ECO:0000256" key="2">
    <source>
        <dbReference type="ARBA" id="ARBA00004123"/>
    </source>
</evidence>
<organism evidence="12 13">
    <name type="scientific">Streblomastix strix</name>
    <dbReference type="NCBI Taxonomy" id="222440"/>
    <lineage>
        <taxon>Eukaryota</taxon>
        <taxon>Metamonada</taxon>
        <taxon>Preaxostyla</taxon>
        <taxon>Oxymonadida</taxon>
        <taxon>Streblomastigidae</taxon>
        <taxon>Streblomastix</taxon>
    </lineage>
</organism>
<dbReference type="Pfam" id="PF05129">
    <property type="entry name" value="Zn_ribbon_Elf1"/>
    <property type="match status" value="1"/>
</dbReference>
<keyword evidence="4 10" id="KW-0479">Metal-binding</keyword>
<evidence type="ECO:0000256" key="5">
    <source>
        <dbReference type="ARBA" id="ARBA00022771"/>
    </source>
</evidence>
<accession>A0A5J4X3N8</accession>
<comment type="caution">
    <text evidence="12">The sequence shown here is derived from an EMBL/GenBank/DDBJ whole genome shotgun (WGS) entry which is preliminary data.</text>
</comment>
<dbReference type="Gene3D" id="2.20.25.190">
    <property type="match status" value="1"/>
</dbReference>
<evidence type="ECO:0000256" key="11">
    <source>
        <dbReference type="SAM" id="MobiDB-lite"/>
    </source>
</evidence>
<dbReference type="GO" id="GO:0003746">
    <property type="term" value="F:translation elongation factor activity"/>
    <property type="evidence" value="ECO:0007669"/>
    <property type="project" value="UniProtKB-KW"/>
</dbReference>
<evidence type="ECO:0000256" key="1">
    <source>
        <dbReference type="ARBA" id="ARBA00003357"/>
    </source>
</evidence>
<dbReference type="FunFam" id="2.20.25.190:FF:000001">
    <property type="entry name" value="Transcription elongation factor 1 homolog"/>
    <property type="match status" value="1"/>
</dbReference>
<evidence type="ECO:0000256" key="8">
    <source>
        <dbReference type="ARBA" id="ARBA00023163"/>
    </source>
</evidence>
<dbReference type="Proteomes" id="UP000324800">
    <property type="component" value="Unassembled WGS sequence"/>
</dbReference>
<evidence type="ECO:0000313" key="12">
    <source>
        <dbReference type="EMBL" id="KAA6401593.1"/>
    </source>
</evidence>
<keyword evidence="5 10" id="KW-0863">Zinc-finger</keyword>
<evidence type="ECO:0000256" key="6">
    <source>
        <dbReference type="ARBA" id="ARBA00022833"/>
    </source>
</evidence>
<evidence type="ECO:0000313" key="13">
    <source>
        <dbReference type="Proteomes" id="UP000324800"/>
    </source>
</evidence>
<protein>
    <recommendedName>
        <fullName evidence="10">Transcription elongation factor 1 homolog</fullName>
    </recommendedName>
</protein>
<comment type="subcellular location">
    <subcellularLocation>
        <location evidence="2 10">Nucleus</location>
    </subcellularLocation>
</comment>
<gene>
    <name evidence="12" type="ORF">EZS28_002877</name>
</gene>
<sequence>MGKRKTRKIKIKSKPKMPKLPTIFDCPFCQQEKSVGCKLDRINKIGMLICEMCQKKYTTDIHYLDEPIDIYCKWIDRCKEENDAAKLKMRQTQAIDEALEGELQSPHLEEEMDNDVDDQ</sequence>
<dbReference type="PANTHER" id="PTHR20934">
    <property type="entry name" value="TRANSCRIPTION ELONGATION FACTOR 1 HOMOLOG"/>
    <property type="match status" value="1"/>
</dbReference>
<proteinExistence type="inferred from homology"/>
<evidence type="ECO:0000256" key="7">
    <source>
        <dbReference type="ARBA" id="ARBA00023015"/>
    </source>
</evidence>
<dbReference type="AlphaFoldDB" id="A0A5J4X3N8"/>
<dbReference type="OrthoDB" id="445983at2759"/>
<dbReference type="GO" id="GO:0008270">
    <property type="term" value="F:zinc ion binding"/>
    <property type="evidence" value="ECO:0007669"/>
    <property type="project" value="UniProtKB-KW"/>
</dbReference>
<dbReference type="SUPFAM" id="SSF57783">
    <property type="entry name" value="Zinc beta-ribbon"/>
    <property type="match status" value="1"/>
</dbReference>
<comment type="similarity">
    <text evidence="3 10">Belongs to the ELOF1 family.</text>
</comment>
<keyword evidence="6 10" id="KW-0862">Zinc</keyword>
<dbReference type="InterPro" id="IPR007808">
    <property type="entry name" value="Elf1"/>
</dbReference>
<evidence type="ECO:0000256" key="3">
    <source>
        <dbReference type="ARBA" id="ARBA00009730"/>
    </source>
</evidence>
<comment type="function">
    <text evidence="1 10">Transcription elongation factor implicated in the maintenance of proper chromatin structure in actively transcribed regions.</text>
</comment>
<dbReference type="GO" id="GO:0006368">
    <property type="term" value="P:transcription elongation by RNA polymerase II"/>
    <property type="evidence" value="ECO:0007669"/>
    <property type="project" value="TreeGrafter"/>
</dbReference>
<feature type="region of interest" description="Disordered" evidence="11">
    <location>
        <begin position="98"/>
        <end position="119"/>
    </location>
</feature>
<keyword evidence="8 10" id="KW-0804">Transcription</keyword>
<dbReference type="GO" id="GO:0008023">
    <property type="term" value="C:transcription elongation factor complex"/>
    <property type="evidence" value="ECO:0007669"/>
    <property type="project" value="TreeGrafter"/>
</dbReference>